<reference evidence="2" key="1">
    <citation type="journal article" date="2019" name="Sci. Rep.">
        <title>Draft genome of Tanacetum cinerariifolium, the natural source of mosquito coil.</title>
        <authorList>
            <person name="Yamashiro T."/>
            <person name="Shiraishi A."/>
            <person name="Satake H."/>
            <person name="Nakayama K."/>
        </authorList>
    </citation>
    <scope>NUCLEOTIDE SEQUENCE</scope>
</reference>
<proteinExistence type="predicted"/>
<organism evidence="2">
    <name type="scientific">Tanacetum cinerariifolium</name>
    <name type="common">Dalmatian daisy</name>
    <name type="synonym">Chrysanthemum cinerariifolium</name>
    <dbReference type="NCBI Taxonomy" id="118510"/>
    <lineage>
        <taxon>Eukaryota</taxon>
        <taxon>Viridiplantae</taxon>
        <taxon>Streptophyta</taxon>
        <taxon>Embryophyta</taxon>
        <taxon>Tracheophyta</taxon>
        <taxon>Spermatophyta</taxon>
        <taxon>Magnoliopsida</taxon>
        <taxon>eudicotyledons</taxon>
        <taxon>Gunneridae</taxon>
        <taxon>Pentapetalae</taxon>
        <taxon>asterids</taxon>
        <taxon>campanulids</taxon>
        <taxon>Asterales</taxon>
        <taxon>Asteraceae</taxon>
        <taxon>Asteroideae</taxon>
        <taxon>Anthemideae</taxon>
        <taxon>Anthemidinae</taxon>
        <taxon>Tanacetum</taxon>
    </lineage>
</organism>
<comment type="caution">
    <text evidence="2">The sequence shown here is derived from an EMBL/GenBank/DDBJ whole genome shotgun (WGS) entry which is preliminary data.</text>
</comment>
<evidence type="ECO:0000313" key="2">
    <source>
        <dbReference type="EMBL" id="GEY99476.1"/>
    </source>
</evidence>
<sequence>AVNEQLDAKVLTRSSHSSRTSYDVAADLFKMELKKILIEKMEGNKSIKRSDEQRNLYKALVEAYESDKILLDTYRETVTLKRRRDDDENKDEEPCAGPDRGSKRRIEGKEPKSASAPSKTATKSTGRVNTLTPELLAGPTYDLMKGSCKSLIELEYHLEEVYKAITDQLDWVNPEGQQYPHNLLQPLSLIPNNQGRCVIPFAHFINNDLEYLRGGASSRKYTTSVTKTKAANYGHIKESPIEGINVSSSTVSLLTGNLLAMYIQKEESLLSRNSRLWNGIATSTWIGLRIVIQRRVEDLQLGVESYQKRLNLTKPDSYRSDMKRKEAYTAYFNPRGFIYQNKDKKNRLMRIDELHKFSDGMLTDVRTALDDRLKGIRMWYLPQTIWRKSDKDRAAAMIQAIDKILKTKRIMRSLESTADAKIAIQEIVEYSQKWHNETSLKTKSIKTYDELDAIQAQLNNLGREIKKVNKKVYAAQILDSKGAIPIKSTADAKIAIQEIVEYSQKWHNETSLKTRSIKTYDELDAIQAQLNNLGREIKKVNKKVYAAQVGCKLCKGPRYIKDCPLKEEGKTLEEAYYTQFEAPYQPTGQYRAAGP</sequence>
<dbReference type="EMBL" id="BKCJ010230060">
    <property type="protein sequence ID" value="GEY99476.1"/>
    <property type="molecule type" value="Genomic_DNA"/>
</dbReference>
<accession>A0A699HXD5</accession>
<protein>
    <submittedName>
        <fullName evidence="2">Uncharacterized protein</fullName>
    </submittedName>
</protein>
<feature type="region of interest" description="Disordered" evidence="1">
    <location>
        <begin position="83"/>
        <end position="131"/>
    </location>
</feature>
<name>A0A699HXD5_TANCI</name>
<dbReference type="AlphaFoldDB" id="A0A699HXD5"/>
<evidence type="ECO:0000256" key="1">
    <source>
        <dbReference type="SAM" id="MobiDB-lite"/>
    </source>
</evidence>
<feature type="non-terminal residue" evidence="2">
    <location>
        <position position="1"/>
    </location>
</feature>
<feature type="compositionally biased region" description="Low complexity" evidence="1">
    <location>
        <begin position="113"/>
        <end position="125"/>
    </location>
</feature>
<gene>
    <name evidence="2" type="ORF">Tci_471450</name>
</gene>
<feature type="compositionally biased region" description="Basic and acidic residues" evidence="1">
    <location>
        <begin position="100"/>
        <end position="112"/>
    </location>
</feature>